<name>A0A383C3J7_9ZZZZ</name>
<proteinExistence type="predicted"/>
<organism evidence="1">
    <name type="scientific">marine metagenome</name>
    <dbReference type="NCBI Taxonomy" id="408172"/>
    <lineage>
        <taxon>unclassified sequences</taxon>
        <taxon>metagenomes</taxon>
        <taxon>ecological metagenomes</taxon>
    </lineage>
</organism>
<dbReference type="AlphaFoldDB" id="A0A383C3J7"/>
<protein>
    <submittedName>
        <fullName evidence="1">Uncharacterized protein</fullName>
    </submittedName>
</protein>
<sequence>HPVGGKMRMPKPPFNFLDQNDFPKSHAPVLGQHNREVLSELGVEEKEIERMEEREKTNKEIIEGMLFTDVANASREK</sequence>
<dbReference type="InterPro" id="IPR023606">
    <property type="entry name" value="CoA-Trfase_III_dom_1_sf"/>
</dbReference>
<dbReference type="EMBL" id="UINC01205543">
    <property type="protein sequence ID" value="SVE26762.1"/>
    <property type="molecule type" value="Genomic_DNA"/>
</dbReference>
<feature type="non-terminal residue" evidence="1">
    <location>
        <position position="1"/>
    </location>
</feature>
<gene>
    <name evidence="1" type="ORF">METZ01_LOCUS479616</name>
</gene>
<reference evidence="1" key="1">
    <citation type="submission" date="2018-05" db="EMBL/GenBank/DDBJ databases">
        <authorList>
            <person name="Lanie J.A."/>
            <person name="Ng W.-L."/>
            <person name="Kazmierczak K.M."/>
            <person name="Andrzejewski T.M."/>
            <person name="Davidsen T.M."/>
            <person name="Wayne K.J."/>
            <person name="Tettelin H."/>
            <person name="Glass J.I."/>
            <person name="Rusch D."/>
            <person name="Podicherti R."/>
            <person name="Tsui H.-C.T."/>
            <person name="Winkler M.E."/>
        </authorList>
    </citation>
    <scope>NUCLEOTIDE SEQUENCE</scope>
</reference>
<dbReference type="SUPFAM" id="SSF89796">
    <property type="entry name" value="CoA-transferase family III (CaiB/BaiF)"/>
    <property type="match status" value="1"/>
</dbReference>
<evidence type="ECO:0000313" key="1">
    <source>
        <dbReference type="EMBL" id="SVE26762.1"/>
    </source>
</evidence>
<dbReference type="Gene3D" id="3.40.50.10540">
    <property type="entry name" value="Crotonobetainyl-coa:carnitine coa-transferase, domain 1"/>
    <property type="match status" value="1"/>
</dbReference>
<accession>A0A383C3J7</accession>